<evidence type="ECO:0000313" key="2">
    <source>
        <dbReference type="RefSeq" id="XP_075076580.1"/>
    </source>
</evidence>
<evidence type="ECO:0000313" key="1">
    <source>
        <dbReference type="Proteomes" id="UP000790787"/>
    </source>
</evidence>
<protein>
    <submittedName>
        <fullName evidence="2">Uncharacterized protein LOC142163217</fullName>
    </submittedName>
</protein>
<gene>
    <name evidence="2" type="primary">LOC142163217</name>
</gene>
<sequence length="192" mass="22209">MSYIIPEAQTGFISRRRIADNIILAHELVKSYSGKHISLRCMIKVELQKSYDSVEWAYREHILEGLVFPDKFIKWLMSCVRTVNHTILHNGKTIQPFNALKDKRFKYHPRCGKLHITHLSYADDLVLFARGDTELVKRLHACFLTFSATFGLQANLAISAIYSRGMENKVKEEDDSQCVSAFFYRTTPCIFL</sequence>
<dbReference type="Proteomes" id="UP000790787">
    <property type="component" value="Chromosome 8"/>
</dbReference>
<organism evidence="1 2">
    <name type="scientific">Nicotiana tabacum</name>
    <name type="common">Common tobacco</name>
    <dbReference type="NCBI Taxonomy" id="4097"/>
    <lineage>
        <taxon>Eukaryota</taxon>
        <taxon>Viridiplantae</taxon>
        <taxon>Streptophyta</taxon>
        <taxon>Embryophyta</taxon>
        <taxon>Tracheophyta</taxon>
        <taxon>Spermatophyta</taxon>
        <taxon>Magnoliopsida</taxon>
        <taxon>eudicotyledons</taxon>
        <taxon>Gunneridae</taxon>
        <taxon>Pentapetalae</taxon>
        <taxon>asterids</taxon>
        <taxon>lamiids</taxon>
        <taxon>Solanales</taxon>
        <taxon>Solanaceae</taxon>
        <taxon>Nicotianoideae</taxon>
        <taxon>Nicotianeae</taxon>
        <taxon>Nicotiana</taxon>
    </lineage>
</organism>
<name>A0AC58RV19_TOBAC</name>
<reference evidence="2" key="2">
    <citation type="submission" date="2025-08" db="UniProtKB">
        <authorList>
            <consortium name="RefSeq"/>
        </authorList>
    </citation>
    <scope>IDENTIFICATION</scope>
    <source>
        <tissue evidence="2">Leaf</tissue>
    </source>
</reference>
<accession>A0AC58RV19</accession>
<keyword evidence="1" id="KW-1185">Reference proteome</keyword>
<dbReference type="RefSeq" id="XP_075076580.1">
    <property type="nucleotide sequence ID" value="XM_075220479.1"/>
</dbReference>
<reference evidence="1" key="1">
    <citation type="journal article" date="2014" name="Nat. Commun.">
        <title>The tobacco genome sequence and its comparison with those of tomato and potato.</title>
        <authorList>
            <person name="Sierro N."/>
            <person name="Battey J.N."/>
            <person name="Ouadi S."/>
            <person name="Bakaher N."/>
            <person name="Bovet L."/>
            <person name="Willig A."/>
            <person name="Goepfert S."/>
            <person name="Peitsch M.C."/>
            <person name="Ivanov N.V."/>
        </authorList>
    </citation>
    <scope>NUCLEOTIDE SEQUENCE [LARGE SCALE GENOMIC DNA]</scope>
</reference>
<proteinExistence type="predicted"/>